<dbReference type="AlphaFoldDB" id="A0A7N2L0S5"/>
<sequence>MAINNGDSNDGEFPHTDEAVSAERRKLYLAVLNGDWKFVENMDRIQTIITDKGATTLHIAAAANQEDFVKNLVKKLSEEELEVENYAENTALSYAAATGNVNIAMAMLEKNSRLANLGKVKPLSMAASLGHSEMVDYLYEKTEVHKWEEDEKAKLFITCVEGNLYGIAMKILKDNSDLAKPRKENEETVLHVLARKPSAFVSETRPWLKLKQENSKQIQAKELFEDYLQAYRVDAGNSSMIEHVLFYAAEEGNIECVIMLIRFDFDLLWKTKNGKSIFHVAAEKRHESIFYLLNEIGSIGDMIIDSKTENANNILHLAAELAPKEKLNAISGAALQMQREMLWFKEVEKIVPPVFKEMKNGNKETPYVVFARTHEELRTKGERWMIDTANYSMVVATLIGSTMFSGLIADGLDRSSKHYLAFSVASAISLFSSSTSLVMFLSILTSRYSYNDFVLWLPLRLLIGIASLCISIAAMMVAFFISFMLANHNGKELPVIFAVIGLFAIAPIIYGVLKWYLFIDIARSTFFRFKPRQRLLYKEMSNEPASLAIESDHCINLACIK</sequence>
<dbReference type="InterPro" id="IPR002110">
    <property type="entry name" value="Ankyrin_rpt"/>
</dbReference>
<dbReference type="InParanoid" id="A0A7N2L0S5"/>
<proteinExistence type="predicted"/>
<dbReference type="SUPFAM" id="SSF48403">
    <property type="entry name" value="Ankyrin repeat"/>
    <property type="match status" value="1"/>
</dbReference>
<name>A0A7N2L0S5_QUELO</name>
<protein>
    <recommendedName>
        <fullName evidence="4">Ankyrin repeat-containing protein</fullName>
    </recommendedName>
</protein>
<accession>A0A7N2L0S5</accession>
<keyword evidence="1" id="KW-0812">Transmembrane</keyword>
<dbReference type="EnsemblPlants" id="QL02p084321:mrna">
    <property type="protein sequence ID" value="QL02p084321:mrna"/>
    <property type="gene ID" value="QL02p084321"/>
</dbReference>
<dbReference type="Gramene" id="QL02p084321:mrna">
    <property type="protein sequence ID" value="QL02p084321:mrna"/>
    <property type="gene ID" value="QL02p084321"/>
</dbReference>
<dbReference type="GO" id="GO:0016020">
    <property type="term" value="C:membrane"/>
    <property type="evidence" value="ECO:0007669"/>
    <property type="project" value="TreeGrafter"/>
</dbReference>
<feature type="transmembrane region" description="Helical" evidence="1">
    <location>
        <begin position="391"/>
        <end position="412"/>
    </location>
</feature>
<feature type="transmembrane region" description="Helical" evidence="1">
    <location>
        <begin position="461"/>
        <end position="483"/>
    </location>
</feature>
<evidence type="ECO:0000313" key="3">
    <source>
        <dbReference type="Proteomes" id="UP000594261"/>
    </source>
</evidence>
<dbReference type="SMART" id="SM00248">
    <property type="entry name" value="ANK"/>
    <property type="match status" value="5"/>
</dbReference>
<keyword evidence="3" id="KW-1185">Reference proteome</keyword>
<keyword evidence="1" id="KW-1133">Transmembrane helix</keyword>
<dbReference type="Pfam" id="PF12796">
    <property type="entry name" value="Ank_2"/>
    <property type="match status" value="2"/>
</dbReference>
<dbReference type="InterPro" id="IPR036770">
    <property type="entry name" value="Ankyrin_rpt-contain_sf"/>
</dbReference>
<reference evidence="2" key="2">
    <citation type="submission" date="2021-01" db="UniProtKB">
        <authorList>
            <consortium name="EnsemblPlants"/>
        </authorList>
    </citation>
    <scope>IDENTIFICATION</scope>
</reference>
<evidence type="ECO:0000256" key="1">
    <source>
        <dbReference type="SAM" id="Phobius"/>
    </source>
</evidence>
<evidence type="ECO:0000313" key="2">
    <source>
        <dbReference type="EnsemblPlants" id="QL02p084321:mrna"/>
    </source>
</evidence>
<dbReference type="Gene3D" id="1.25.40.20">
    <property type="entry name" value="Ankyrin repeat-containing domain"/>
    <property type="match status" value="2"/>
</dbReference>
<organism evidence="2 3">
    <name type="scientific">Quercus lobata</name>
    <name type="common">Valley oak</name>
    <dbReference type="NCBI Taxonomy" id="97700"/>
    <lineage>
        <taxon>Eukaryota</taxon>
        <taxon>Viridiplantae</taxon>
        <taxon>Streptophyta</taxon>
        <taxon>Embryophyta</taxon>
        <taxon>Tracheophyta</taxon>
        <taxon>Spermatophyta</taxon>
        <taxon>Magnoliopsida</taxon>
        <taxon>eudicotyledons</taxon>
        <taxon>Gunneridae</taxon>
        <taxon>Pentapetalae</taxon>
        <taxon>rosids</taxon>
        <taxon>fabids</taxon>
        <taxon>Fagales</taxon>
        <taxon>Fagaceae</taxon>
        <taxon>Quercus</taxon>
    </lineage>
</organism>
<dbReference type="PANTHER" id="PTHR24177:SF365">
    <property type="entry name" value="ANKYRIN REPEAT-CONTAINING PROTEIN NPR4-LIKE ISOFORM X1"/>
    <property type="match status" value="1"/>
</dbReference>
<reference evidence="3" key="1">
    <citation type="journal article" date="2016" name="G3 (Bethesda)">
        <title>First Draft Assembly and Annotation of the Genome of a California Endemic Oak Quercus lobata Nee (Fagaceae).</title>
        <authorList>
            <person name="Sork V.L."/>
            <person name="Fitz-Gibbon S.T."/>
            <person name="Puiu D."/>
            <person name="Crepeau M."/>
            <person name="Gugger P.F."/>
            <person name="Sherman R."/>
            <person name="Stevens K."/>
            <person name="Langley C.H."/>
            <person name="Pellegrini M."/>
            <person name="Salzberg S.L."/>
        </authorList>
    </citation>
    <scope>NUCLEOTIDE SEQUENCE [LARGE SCALE GENOMIC DNA]</scope>
    <source>
        <strain evidence="3">cv. SW786</strain>
    </source>
</reference>
<evidence type="ECO:0008006" key="4">
    <source>
        <dbReference type="Google" id="ProtNLM"/>
    </source>
</evidence>
<feature type="transmembrane region" description="Helical" evidence="1">
    <location>
        <begin position="495"/>
        <end position="518"/>
    </location>
</feature>
<feature type="transmembrane region" description="Helical" evidence="1">
    <location>
        <begin position="419"/>
        <end position="441"/>
    </location>
</feature>
<keyword evidence="1" id="KW-0472">Membrane</keyword>
<dbReference type="Proteomes" id="UP000594261">
    <property type="component" value="Chromosome 2"/>
</dbReference>
<dbReference type="PANTHER" id="PTHR24177">
    <property type="entry name" value="CASKIN"/>
    <property type="match status" value="1"/>
</dbReference>